<evidence type="ECO:0000313" key="8">
    <source>
        <dbReference type="EMBL" id="CAD5117571.1"/>
    </source>
</evidence>
<keyword evidence="9" id="KW-1185">Reference proteome</keyword>
<keyword evidence="2 5" id="KW-0805">Transcription regulation</keyword>
<accession>A0A7I8VPC2</accession>
<feature type="region of interest" description="Disordered" evidence="6">
    <location>
        <begin position="243"/>
        <end position="273"/>
    </location>
</feature>
<reference evidence="8 9" key="1">
    <citation type="submission" date="2020-08" db="EMBL/GenBank/DDBJ databases">
        <authorList>
            <person name="Hejnol A."/>
        </authorList>
    </citation>
    <scope>NUCLEOTIDE SEQUENCE [LARGE SCALE GENOMIC DNA]</scope>
</reference>
<dbReference type="FunFam" id="1.10.10.10:FF:000008">
    <property type="entry name" value="E2F transcription factor 1"/>
    <property type="match status" value="1"/>
</dbReference>
<feature type="region of interest" description="Disordered" evidence="6">
    <location>
        <begin position="197"/>
        <end position="223"/>
    </location>
</feature>
<protein>
    <submittedName>
        <fullName evidence="8">DgyrCDS6330</fullName>
    </submittedName>
</protein>
<evidence type="ECO:0000256" key="2">
    <source>
        <dbReference type="ARBA" id="ARBA00023015"/>
    </source>
</evidence>
<dbReference type="GO" id="GO:0046983">
    <property type="term" value="F:protein dimerization activity"/>
    <property type="evidence" value="ECO:0007669"/>
    <property type="project" value="InterPro"/>
</dbReference>
<proteinExistence type="inferred from homology"/>
<dbReference type="OrthoDB" id="1743261at2759"/>
<dbReference type="GO" id="GO:0090575">
    <property type="term" value="C:RNA polymerase II transcription regulator complex"/>
    <property type="evidence" value="ECO:0007669"/>
    <property type="project" value="TreeGrafter"/>
</dbReference>
<dbReference type="InterPro" id="IPR036390">
    <property type="entry name" value="WH_DNA-bd_sf"/>
</dbReference>
<dbReference type="InterPro" id="IPR037241">
    <property type="entry name" value="E2F-DP_heterodim"/>
</dbReference>
<dbReference type="PANTHER" id="PTHR12081:SF107">
    <property type="entry name" value="E2E3"/>
    <property type="match status" value="1"/>
</dbReference>
<gene>
    <name evidence="8" type="ORF">DGYR_LOCUS6089</name>
</gene>
<dbReference type="Proteomes" id="UP000549394">
    <property type="component" value="Unassembled WGS sequence"/>
</dbReference>
<dbReference type="GO" id="GO:0000981">
    <property type="term" value="F:DNA-binding transcription factor activity, RNA polymerase II-specific"/>
    <property type="evidence" value="ECO:0007669"/>
    <property type="project" value="TreeGrafter"/>
</dbReference>
<dbReference type="InterPro" id="IPR036388">
    <property type="entry name" value="WH-like_DNA-bd_sf"/>
</dbReference>
<sequence length="273" mass="30820">MALFDSSPSTRHEKSLGLLTVKFVRLLQSSANGHLDLKRAAELLEVRQKRRIYDITNVLEGIGLIEKKSKNAIQWKGATGSSAELTSEISVLRSELEDLERQERMLQGFIHSATVSIQNMTDDETNKTFAYATHNDICRSFEEKTIFAVQAPTGTELQVPPPMCPIKYGEKYSFKMHLKSRKGPIYTFLLNNQVDTEMNPPPAKMAKKSTQTSEDVEAEENKQVVDSEVADLLKKNDLLYLTSPMERLSPPASDREYQRSLDNNEGVGNLFDF</sequence>
<evidence type="ECO:0000256" key="3">
    <source>
        <dbReference type="ARBA" id="ARBA00023125"/>
    </source>
</evidence>
<dbReference type="InterPro" id="IPR003316">
    <property type="entry name" value="E2F_WHTH_DNA-bd_dom"/>
</dbReference>
<evidence type="ECO:0000313" key="9">
    <source>
        <dbReference type="Proteomes" id="UP000549394"/>
    </source>
</evidence>
<evidence type="ECO:0000256" key="4">
    <source>
        <dbReference type="ARBA" id="ARBA00023163"/>
    </source>
</evidence>
<dbReference type="GO" id="GO:0000978">
    <property type="term" value="F:RNA polymerase II cis-regulatory region sequence-specific DNA binding"/>
    <property type="evidence" value="ECO:0007669"/>
    <property type="project" value="InterPro"/>
</dbReference>
<dbReference type="SMART" id="SM01372">
    <property type="entry name" value="E2F_TDP"/>
    <property type="match status" value="1"/>
</dbReference>
<evidence type="ECO:0000256" key="6">
    <source>
        <dbReference type="SAM" id="MobiDB-lite"/>
    </source>
</evidence>
<dbReference type="InterPro" id="IPR015633">
    <property type="entry name" value="E2F"/>
</dbReference>
<dbReference type="Pfam" id="PF16421">
    <property type="entry name" value="E2F_CC-MB"/>
    <property type="match status" value="1"/>
</dbReference>
<dbReference type="SUPFAM" id="SSF46785">
    <property type="entry name" value="Winged helix' DNA-binding domain"/>
    <property type="match status" value="1"/>
</dbReference>
<keyword evidence="4 5" id="KW-0804">Transcription</keyword>
<dbReference type="PANTHER" id="PTHR12081">
    <property type="entry name" value="TRANSCRIPTION FACTOR E2F"/>
    <property type="match status" value="1"/>
</dbReference>
<dbReference type="Gene3D" id="6.10.250.540">
    <property type="match status" value="1"/>
</dbReference>
<keyword evidence="3 5" id="KW-0238">DNA-binding</keyword>
<dbReference type="SUPFAM" id="SSF144074">
    <property type="entry name" value="E2F-DP heterodimerization region"/>
    <property type="match status" value="1"/>
</dbReference>
<name>A0A7I8VPC2_9ANNE</name>
<comment type="similarity">
    <text evidence="1 5">Belongs to the E2F/DP family.</text>
</comment>
<organism evidence="8 9">
    <name type="scientific">Dimorphilus gyrociliatus</name>
    <dbReference type="NCBI Taxonomy" id="2664684"/>
    <lineage>
        <taxon>Eukaryota</taxon>
        <taxon>Metazoa</taxon>
        <taxon>Spiralia</taxon>
        <taxon>Lophotrochozoa</taxon>
        <taxon>Annelida</taxon>
        <taxon>Polychaeta</taxon>
        <taxon>Polychaeta incertae sedis</taxon>
        <taxon>Dinophilidae</taxon>
        <taxon>Dimorphilus</taxon>
    </lineage>
</organism>
<feature type="domain" description="E2F/DP family winged-helix DNA-binding" evidence="7">
    <location>
        <begin position="11"/>
        <end position="77"/>
    </location>
</feature>
<dbReference type="AlphaFoldDB" id="A0A7I8VPC2"/>
<dbReference type="EMBL" id="CAJFCJ010000007">
    <property type="protein sequence ID" value="CAD5117571.1"/>
    <property type="molecule type" value="Genomic_DNA"/>
</dbReference>
<dbReference type="CDD" id="cd14660">
    <property type="entry name" value="E2F_DD"/>
    <property type="match status" value="1"/>
</dbReference>
<evidence type="ECO:0000256" key="5">
    <source>
        <dbReference type="RuleBase" id="RU003796"/>
    </source>
</evidence>
<evidence type="ECO:0000259" key="7">
    <source>
        <dbReference type="SMART" id="SM01372"/>
    </source>
</evidence>
<dbReference type="InterPro" id="IPR032198">
    <property type="entry name" value="E2F_CC-MB"/>
</dbReference>
<comment type="caution">
    <text evidence="8">The sequence shown here is derived from an EMBL/GenBank/DDBJ whole genome shotgun (WGS) entry which is preliminary data.</text>
</comment>
<keyword evidence="5" id="KW-0539">Nucleus</keyword>
<dbReference type="Pfam" id="PF02319">
    <property type="entry name" value="WHD_E2F_TDP"/>
    <property type="match status" value="1"/>
</dbReference>
<comment type="subcellular location">
    <subcellularLocation>
        <location evidence="5">Nucleus</location>
    </subcellularLocation>
</comment>
<dbReference type="Gene3D" id="1.10.10.10">
    <property type="entry name" value="Winged helix-like DNA-binding domain superfamily/Winged helix DNA-binding domain"/>
    <property type="match status" value="1"/>
</dbReference>
<evidence type="ECO:0000256" key="1">
    <source>
        <dbReference type="ARBA" id="ARBA00010940"/>
    </source>
</evidence>